<dbReference type="InterPro" id="IPR002758">
    <property type="entry name" value="Cation_antiport_E"/>
</dbReference>
<comment type="similarity">
    <text evidence="2">Belongs to the CPA3 antiporters (TC 2.A.63) subunit E family.</text>
</comment>
<organism evidence="8 9">
    <name type="scientific">Streptosporangium saharense</name>
    <dbReference type="NCBI Taxonomy" id="1706840"/>
    <lineage>
        <taxon>Bacteria</taxon>
        <taxon>Bacillati</taxon>
        <taxon>Actinomycetota</taxon>
        <taxon>Actinomycetes</taxon>
        <taxon>Streptosporangiales</taxon>
        <taxon>Streptosporangiaceae</taxon>
        <taxon>Streptosporangium</taxon>
    </lineage>
</organism>
<evidence type="ECO:0000256" key="7">
    <source>
        <dbReference type="SAM" id="Phobius"/>
    </source>
</evidence>
<comment type="caution">
    <text evidence="8">The sequence shown here is derived from an EMBL/GenBank/DDBJ whole genome shotgun (WGS) entry which is preliminary data.</text>
</comment>
<evidence type="ECO:0000256" key="1">
    <source>
        <dbReference type="ARBA" id="ARBA00004651"/>
    </source>
</evidence>
<reference evidence="8 9" key="1">
    <citation type="submission" date="2020-08" db="EMBL/GenBank/DDBJ databases">
        <title>Genomic Encyclopedia of Type Strains, Phase III (KMG-III): the genomes of soil and plant-associated and newly described type strains.</title>
        <authorList>
            <person name="Whitman W."/>
        </authorList>
    </citation>
    <scope>NUCLEOTIDE SEQUENCE [LARGE SCALE GENOMIC DNA]</scope>
    <source>
        <strain evidence="8 9">CECT 8840</strain>
    </source>
</reference>
<proteinExistence type="inferred from homology"/>
<keyword evidence="9" id="KW-1185">Reference proteome</keyword>
<evidence type="ECO:0000313" key="8">
    <source>
        <dbReference type="EMBL" id="MBB4916570.1"/>
    </source>
</evidence>
<keyword evidence="3" id="KW-1003">Cell membrane</keyword>
<sequence>MTRTGGGGGRVPRLLGRPVPLGEVAWLTVVWLLLWGDLTVGNVLGGLLAATVIVWALPLPMLDSGVRIQPVAAAVFLTRFLGDLMLSSFRVAFWALRLGVQPPVEVVTVRLRTSSEVMTVLITIALSALPGSLVLEARFADRQLVLHVLGVEGDVPTTVQADVTRIEGAIVAAFGTLRDREELR</sequence>
<evidence type="ECO:0000256" key="6">
    <source>
        <dbReference type="ARBA" id="ARBA00023136"/>
    </source>
</evidence>
<evidence type="ECO:0000256" key="4">
    <source>
        <dbReference type="ARBA" id="ARBA00022692"/>
    </source>
</evidence>
<evidence type="ECO:0000256" key="5">
    <source>
        <dbReference type="ARBA" id="ARBA00022989"/>
    </source>
</evidence>
<keyword evidence="4 7" id="KW-0812">Transmembrane</keyword>
<protein>
    <submittedName>
        <fullName evidence="8">Multicomponent Na+:H+ antiporter subunit E</fullName>
    </submittedName>
</protein>
<feature type="transmembrane region" description="Helical" evidence="7">
    <location>
        <begin position="40"/>
        <end position="59"/>
    </location>
</feature>
<dbReference type="Proteomes" id="UP000552644">
    <property type="component" value="Unassembled WGS sequence"/>
</dbReference>
<keyword evidence="6 7" id="KW-0472">Membrane</keyword>
<dbReference type="GO" id="GO:0005886">
    <property type="term" value="C:plasma membrane"/>
    <property type="evidence" value="ECO:0007669"/>
    <property type="project" value="UniProtKB-SubCell"/>
</dbReference>
<evidence type="ECO:0000313" key="9">
    <source>
        <dbReference type="Proteomes" id="UP000552644"/>
    </source>
</evidence>
<dbReference type="RefSeq" id="WP_184716037.1">
    <property type="nucleotide sequence ID" value="NZ_JACHJP010000003.1"/>
</dbReference>
<evidence type="ECO:0000256" key="3">
    <source>
        <dbReference type="ARBA" id="ARBA00022475"/>
    </source>
</evidence>
<feature type="transmembrane region" description="Helical" evidence="7">
    <location>
        <begin position="71"/>
        <end position="97"/>
    </location>
</feature>
<dbReference type="EMBL" id="JACHJP010000003">
    <property type="protein sequence ID" value="MBB4916570.1"/>
    <property type="molecule type" value="Genomic_DNA"/>
</dbReference>
<gene>
    <name evidence="8" type="ORF">FHS44_003658</name>
</gene>
<dbReference type="GO" id="GO:0008324">
    <property type="term" value="F:monoatomic cation transmembrane transporter activity"/>
    <property type="evidence" value="ECO:0007669"/>
    <property type="project" value="InterPro"/>
</dbReference>
<dbReference type="AlphaFoldDB" id="A0A7W7QMY8"/>
<dbReference type="Pfam" id="PF01899">
    <property type="entry name" value="MNHE"/>
    <property type="match status" value="1"/>
</dbReference>
<accession>A0A7W7QMY8</accession>
<feature type="transmembrane region" description="Helical" evidence="7">
    <location>
        <begin position="117"/>
        <end position="135"/>
    </location>
</feature>
<name>A0A7W7QMY8_9ACTN</name>
<comment type="subcellular location">
    <subcellularLocation>
        <location evidence="1">Cell membrane</location>
        <topology evidence="1">Multi-pass membrane protein</topology>
    </subcellularLocation>
</comment>
<feature type="transmembrane region" description="Helical" evidence="7">
    <location>
        <begin position="14"/>
        <end position="34"/>
    </location>
</feature>
<dbReference type="PANTHER" id="PTHR34584">
    <property type="entry name" value="NA(+)/H(+) ANTIPORTER SUBUNIT E1"/>
    <property type="match status" value="1"/>
</dbReference>
<dbReference type="PANTHER" id="PTHR34584:SF1">
    <property type="entry name" value="NA(+)_H(+) ANTIPORTER SUBUNIT E1"/>
    <property type="match status" value="1"/>
</dbReference>
<keyword evidence="5 7" id="KW-1133">Transmembrane helix</keyword>
<evidence type="ECO:0000256" key="2">
    <source>
        <dbReference type="ARBA" id="ARBA00006228"/>
    </source>
</evidence>